<evidence type="ECO:0000313" key="3">
    <source>
        <dbReference type="Proteomes" id="UP001642484"/>
    </source>
</evidence>
<evidence type="ECO:0000256" key="1">
    <source>
        <dbReference type="SAM" id="MobiDB-lite"/>
    </source>
</evidence>
<protein>
    <submittedName>
        <fullName evidence="2">Uncharacterized protein</fullName>
    </submittedName>
</protein>
<dbReference type="EMBL" id="CAXAMN010004358">
    <property type="protein sequence ID" value="CAK9008783.1"/>
    <property type="molecule type" value="Genomic_DNA"/>
</dbReference>
<name>A0ABP0J388_9DINO</name>
<dbReference type="Proteomes" id="UP001642484">
    <property type="component" value="Unassembled WGS sequence"/>
</dbReference>
<sequence>MGCAASATASAQRVMNSQESHDHSAVLPSKGPSEATRTSTLPVVLSNDCPDENEDEDSLGAEVDFGSCSIEEVLRKDELDEEKLVTFRSFEWRDDRTPRNVPLPPGRLEHEMNSWHVQQFMWGAKRHPRKFQEIVGRSKGDDGEDA</sequence>
<gene>
    <name evidence="2" type="ORF">CCMP2556_LOCUS9388</name>
</gene>
<proteinExistence type="predicted"/>
<organism evidence="2 3">
    <name type="scientific">Durusdinium trenchii</name>
    <dbReference type="NCBI Taxonomy" id="1381693"/>
    <lineage>
        <taxon>Eukaryota</taxon>
        <taxon>Sar</taxon>
        <taxon>Alveolata</taxon>
        <taxon>Dinophyceae</taxon>
        <taxon>Suessiales</taxon>
        <taxon>Symbiodiniaceae</taxon>
        <taxon>Durusdinium</taxon>
    </lineage>
</organism>
<feature type="compositionally biased region" description="Acidic residues" evidence="1">
    <location>
        <begin position="49"/>
        <end position="59"/>
    </location>
</feature>
<reference evidence="2 3" key="1">
    <citation type="submission" date="2024-02" db="EMBL/GenBank/DDBJ databases">
        <authorList>
            <person name="Chen Y."/>
            <person name="Shah S."/>
            <person name="Dougan E. K."/>
            <person name="Thang M."/>
            <person name="Chan C."/>
        </authorList>
    </citation>
    <scope>NUCLEOTIDE SEQUENCE [LARGE SCALE GENOMIC DNA]</scope>
</reference>
<accession>A0ABP0J388</accession>
<feature type="compositionally biased region" description="Polar residues" evidence="1">
    <location>
        <begin position="7"/>
        <end position="18"/>
    </location>
</feature>
<keyword evidence="3" id="KW-1185">Reference proteome</keyword>
<comment type="caution">
    <text evidence="2">The sequence shown here is derived from an EMBL/GenBank/DDBJ whole genome shotgun (WGS) entry which is preliminary data.</text>
</comment>
<evidence type="ECO:0000313" key="2">
    <source>
        <dbReference type="EMBL" id="CAK9008783.1"/>
    </source>
</evidence>
<feature type="region of interest" description="Disordered" evidence="1">
    <location>
        <begin position="1"/>
        <end position="61"/>
    </location>
</feature>